<comment type="caution">
    <text evidence="2">The sequence shown here is derived from an EMBL/GenBank/DDBJ whole genome shotgun (WGS) entry which is preliminary data.</text>
</comment>
<accession>A0AAV9AM24</accession>
<name>A0AAV9AM24_ACOGR</name>
<keyword evidence="3" id="KW-1185">Reference proteome</keyword>
<evidence type="ECO:0000313" key="3">
    <source>
        <dbReference type="Proteomes" id="UP001179952"/>
    </source>
</evidence>
<reference evidence="2" key="2">
    <citation type="submission" date="2023-06" db="EMBL/GenBank/DDBJ databases">
        <authorList>
            <person name="Ma L."/>
            <person name="Liu K.-W."/>
            <person name="Li Z."/>
            <person name="Hsiao Y.-Y."/>
            <person name="Qi Y."/>
            <person name="Fu T."/>
            <person name="Tang G."/>
            <person name="Zhang D."/>
            <person name="Sun W.-H."/>
            <person name="Liu D.-K."/>
            <person name="Li Y."/>
            <person name="Chen G.-Z."/>
            <person name="Liu X.-D."/>
            <person name="Liao X.-Y."/>
            <person name="Jiang Y.-T."/>
            <person name="Yu X."/>
            <person name="Hao Y."/>
            <person name="Huang J."/>
            <person name="Zhao X.-W."/>
            <person name="Ke S."/>
            <person name="Chen Y.-Y."/>
            <person name="Wu W.-L."/>
            <person name="Hsu J.-L."/>
            <person name="Lin Y.-F."/>
            <person name="Huang M.-D."/>
            <person name="Li C.-Y."/>
            <person name="Huang L."/>
            <person name="Wang Z.-W."/>
            <person name="Zhao X."/>
            <person name="Zhong W.-Y."/>
            <person name="Peng D.-H."/>
            <person name="Ahmad S."/>
            <person name="Lan S."/>
            <person name="Zhang J.-S."/>
            <person name="Tsai W.-C."/>
            <person name="Van De Peer Y."/>
            <person name="Liu Z.-J."/>
        </authorList>
    </citation>
    <scope>NUCLEOTIDE SEQUENCE</scope>
    <source>
        <strain evidence="2">SCP</strain>
        <tissue evidence="2">Leaves</tissue>
    </source>
</reference>
<dbReference type="EMBL" id="JAUJYN010000008">
    <property type="protein sequence ID" value="KAK1265283.1"/>
    <property type="molecule type" value="Genomic_DNA"/>
</dbReference>
<dbReference type="FunFam" id="3.90.550.50:FF:000006">
    <property type="entry name" value="Fringe-related protein-like"/>
    <property type="match status" value="1"/>
</dbReference>
<feature type="region of interest" description="Disordered" evidence="1">
    <location>
        <begin position="90"/>
        <end position="110"/>
    </location>
</feature>
<dbReference type="PANTHER" id="PTHR10811">
    <property type="entry name" value="FRINGE-RELATED"/>
    <property type="match status" value="1"/>
</dbReference>
<sequence>MTHKKRFSIKPSMQLILLVSVSLLFLFFFSNTPFHPQHITAIFNHCDSSSPTNLSHILFNIGASAATWTNRRRFVELWWQPNRTRGFVWLDKDPPPSPPDNSTHHHPPYRVSADASRFPYTNPYGSRDVVRIARIVSEAYRTGPDDVRWFVMGDDDTVFFPENLVSVLARHDWEEMKYIGGISESVEQNVGNTYEMGFGGGGFAVSRPLAAELAGAMDGCLYRYAGMYCGDMRVQACVGEIGVTLSRELGFHQMDIRGDPYGLLAAHPVAPLVSLHHFDTMNLIDPRKPTQIDSLKTLISASRVDPGRTLQQSVCYETTKNWSVSVSWGYTVQLYPWIVHARDLFMPIQTFKTFGTHRNGPFTFNTRPPGKGPCERPLVYMFDEVGETGGGSVLTRYSRVQTGPKCERGDGGFGEASMVEAVQVFSHKMAPGEWSKAQRRYCCEARMVEEGHHMRITIRKCRRGESASPPT</sequence>
<dbReference type="InterPro" id="IPR006740">
    <property type="entry name" value="DUF604"/>
</dbReference>
<evidence type="ECO:0000313" key="2">
    <source>
        <dbReference type="EMBL" id="KAK1265283.1"/>
    </source>
</evidence>
<proteinExistence type="predicted"/>
<dbReference type="Gene3D" id="3.90.550.50">
    <property type="match status" value="1"/>
</dbReference>
<dbReference type="AlphaFoldDB" id="A0AAV9AM24"/>
<organism evidence="2 3">
    <name type="scientific">Acorus gramineus</name>
    <name type="common">Dwarf sweet flag</name>
    <dbReference type="NCBI Taxonomy" id="55184"/>
    <lineage>
        <taxon>Eukaryota</taxon>
        <taxon>Viridiplantae</taxon>
        <taxon>Streptophyta</taxon>
        <taxon>Embryophyta</taxon>
        <taxon>Tracheophyta</taxon>
        <taxon>Spermatophyta</taxon>
        <taxon>Magnoliopsida</taxon>
        <taxon>Liliopsida</taxon>
        <taxon>Acoraceae</taxon>
        <taxon>Acorus</taxon>
    </lineage>
</organism>
<evidence type="ECO:0000256" key="1">
    <source>
        <dbReference type="SAM" id="MobiDB-lite"/>
    </source>
</evidence>
<gene>
    <name evidence="2" type="ORF">QJS04_geneDACA011337</name>
</gene>
<protein>
    <submittedName>
        <fullName evidence="2">Uncharacterized protein</fullName>
    </submittedName>
</protein>
<dbReference type="Pfam" id="PF04646">
    <property type="entry name" value="DUF604"/>
    <property type="match status" value="1"/>
</dbReference>
<dbReference type="Proteomes" id="UP001179952">
    <property type="component" value="Unassembled WGS sequence"/>
</dbReference>
<reference evidence="2" key="1">
    <citation type="journal article" date="2023" name="Nat. Commun.">
        <title>Diploid and tetraploid genomes of Acorus and the evolution of monocots.</title>
        <authorList>
            <person name="Ma L."/>
            <person name="Liu K.W."/>
            <person name="Li Z."/>
            <person name="Hsiao Y.Y."/>
            <person name="Qi Y."/>
            <person name="Fu T."/>
            <person name="Tang G.D."/>
            <person name="Zhang D."/>
            <person name="Sun W.H."/>
            <person name="Liu D.K."/>
            <person name="Li Y."/>
            <person name="Chen G.Z."/>
            <person name="Liu X.D."/>
            <person name="Liao X.Y."/>
            <person name="Jiang Y.T."/>
            <person name="Yu X."/>
            <person name="Hao Y."/>
            <person name="Huang J."/>
            <person name="Zhao X.W."/>
            <person name="Ke S."/>
            <person name="Chen Y.Y."/>
            <person name="Wu W.L."/>
            <person name="Hsu J.L."/>
            <person name="Lin Y.F."/>
            <person name="Huang M.D."/>
            <person name="Li C.Y."/>
            <person name="Huang L."/>
            <person name="Wang Z.W."/>
            <person name="Zhao X."/>
            <person name="Zhong W.Y."/>
            <person name="Peng D.H."/>
            <person name="Ahmad S."/>
            <person name="Lan S."/>
            <person name="Zhang J.S."/>
            <person name="Tsai W.C."/>
            <person name="Van de Peer Y."/>
            <person name="Liu Z.J."/>
        </authorList>
    </citation>
    <scope>NUCLEOTIDE SEQUENCE</scope>
    <source>
        <strain evidence="2">SCP</strain>
    </source>
</reference>